<accession>A0A438BT43</accession>
<dbReference type="PANTHER" id="PTHR34222:SF43">
    <property type="entry name" value="RETROTRANSPOSON GAG DOMAIN-CONTAINING PROTEIN"/>
    <property type="match status" value="1"/>
</dbReference>
<organism evidence="1 2">
    <name type="scientific">Vitis vinifera</name>
    <name type="common">Grape</name>
    <dbReference type="NCBI Taxonomy" id="29760"/>
    <lineage>
        <taxon>Eukaryota</taxon>
        <taxon>Viridiplantae</taxon>
        <taxon>Streptophyta</taxon>
        <taxon>Embryophyta</taxon>
        <taxon>Tracheophyta</taxon>
        <taxon>Spermatophyta</taxon>
        <taxon>Magnoliopsida</taxon>
        <taxon>eudicotyledons</taxon>
        <taxon>Gunneridae</taxon>
        <taxon>Pentapetalae</taxon>
        <taxon>rosids</taxon>
        <taxon>Vitales</taxon>
        <taxon>Vitaceae</taxon>
        <taxon>Viteae</taxon>
        <taxon>Vitis</taxon>
    </lineage>
</organism>
<dbReference type="AlphaFoldDB" id="A0A438BT43"/>
<dbReference type="Proteomes" id="UP000288805">
    <property type="component" value="Unassembled WGS sequence"/>
</dbReference>
<dbReference type="EMBL" id="QGNW01002628">
    <property type="protein sequence ID" value="RVW14134.1"/>
    <property type="molecule type" value="Genomic_DNA"/>
</dbReference>
<proteinExistence type="predicted"/>
<evidence type="ECO:0000313" key="1">
    <source>
        <dbReference type="EMBL" id="RVW14134.1"/>
    </source>
</evidence>
<gene>
    <name evidence="1" type="ORF">CK203_084894</name>
</gene>
<sequence length="184" mass="20206">MECATDIYHYNNLLQEDRVYTFLDGLDDHPDNIHNDVLQMRPSPSIEQAYAHVCRKALRQAVMSTSDPDNTSDVVLTTKGLKLSSTNTNSVVVSSHGKSTIASKSQTVPDGMKCSHCGNQRHTSENCFKKMVILIGGHVFDIGNYGSNLVTSSHDIDRGAWILDSGATNHMTFATIDFTMTSPP</sequence>
<dbReference type="PANTHER" id="PTHR34222">
    <property type="entry name" value="GAG_PRE-INTEGRS DOMAIN-CONTAINING PROTEIN"/>
    <property type="match status" value="1"/>
</dbReference>
<protein>
    <submittedName>
        <fullName evidence="1">Uncharacterized protein</fullName>
    </submittedName>
</protein>
<name>A0A438BT43_VITVI</name>
<evidence type="ECO:0000313" key="2">
    <source>
        <dbReference type="Proteomes" id="UP000288805"/>
    </source>
</evidence>
<comment type="caution">
    <text evidence="1">The sequence shown here is derived from an EMBL/GenBank/DDBJ whole genome shotgun (WGS) entry which is preliminary data.</text>
</comment>
<reference evidence="1 2" key="1">
    <citation type="journal article" date="2018" name="PLoS Genet.">
        <title>Population sequencing reveals clonal diversity and ancestral inbreeding in the grapevine cultivar Chardonnay.</title>
        <authorList>
            <person name="Roach M.J."/>
            <person name="Johnson D.L."/>
            <person name="Bohlmann J."/>
            <person name="van Vuuren H.J."/>
            <person name="Jones S.J."/>
            <person name="Pretorius I.S."/>
            <person name="Schmidt S.A."/>
            <person name="Borneman A.R."/>
        </authorList>
    </citation>
    <scope>NUCLEOTIDE SEQUENCE [LARGE SCALE GENOMIC DNA]</scope>
    <source>
        <strain evidence="2">cv. Chardonnay</strain>
        <tissue evidence="1">Leaf</tissue>
    </source>
</reference>